<name>A0AAD7NNR6_9AGAR</name>
<protein>
    <recommendedName>
        <fullName evidence="5">MYND-type domain-containing protein</fullName>
    </recommendedName>
</protein>
<keyword evidence="3" id="KW-0862">Zinc</keyword>
<evidence type="ECO:0000256" key="3">
    <source>
        <dbReference type="ARBA" id="ARBA00022833"/>
    </source>
</evidence>
<organism evidence="6 7">
    <name type="scientific">Mycena metata</name>
    <dbReference type="NCBI Taxonomy" id="1033252"/>
    <lineage>
        <taxon>Eukaryota</taxon>
        <taxon>Fungi</taxon>
        <taxon>Dikarya</taxon>
        <taxon>Basidiomycota</taxon>
        <taxon>Agaricomycotina</taxon>
        <taxon>Agaricomycetes</taxon>
        <taxon>Agaricomycetidae</taxon>
        <taxon>Agaricales</taxon>
        <taxon>Marasmiineae</taxon>
        <taxon>Mycenaceae</taxon>
        <taxon>Mycena</taxon>
    </lineage>
</organism>
<dbReference type="EMBL" id="JARKIB010000018">
    <property type="protein sequence ID" value="KAJ7769342.1"/>
    <property type="molecule type" value="Genomic_DNA"/>
</dbReference>
<gene>
    <name evidence="6" type="ORF">B0H16DRAFT_254141</name>
</gene>
<comment type="caution">
    <text evidence="6">The sequence shown here is derived from an EMBL/GenBank/DDBJ whole genome shotgun (WGS) entry which is preliminary data.</text>
</comment>
<proteinExistence type="predicted"/>
<evidence type="ECO:0000256" key="2">
    <source>
        <dbReference type="ARBA" id="ARBA00022771"/>
    </source>
</evidence>
<evidence type="ECO:0000259" key="5">
    <source>
        <dbReference type="PROSITE" id="PS50865"/>
    </source>
</evidence>
<keyword evidence="2 4" id="KW-0863">Zinc-finger</keyword>
<dbReference type="GO" id="GO:0008270">
    <property type="term" value="F:zinc ion binding"/>
    <property type="evidence" value="ECO:0007669"/>
    <property type="project" value="UniProtKB-KW"/>
</dbReference>
<evidence type="ECO:0000313" key="6">
    <source>
        <dbReference type="EMBL" id="KAJ7769342.1"/>
    </source>
</evidence>
<sequence length="107" mass="12069">MNSRNTKDYEDRAGPAFTVWNKWQPACDACGRVETSLGKQQLLSCAGCLLAKYCSKECQKRDWKSTHKDRCHLFEADRKLSTVFAKSLGPGTINDPTLSLADKVIQW</sequence>
<dbReference type="Proteomes" id="UP001215598">
    <property type="component" value="Unassembled WGS sequence"/>
</dbReference>
<evidence type="ECO:0000256" key="4">
    <source>
        <dbReference type="PROSITE-ProRule" id="PRU00134"/>
    </source>
</evidence>
<keyword evidence="7" id="KW-1185">Reference proteome</keyword>
<keyword evidence="1" id="KW-0479">Metal-binding</keyword>
<dbReference type="InterPro" id="IPR002893">
    <property type="entry name" value="Znf_MYND"/>
</dbReference>
<feature type="domain" description="MYND-type" evidence="5">
    <location>
        <begin position="27"/>
        <end position="71"/>
    </location>
</feature>
<accession>A0AAD7NNR6</accession>
<evidence type="ECO:0000256" key="1">
    <source>
        <dbReference type="ARBA" id="ARBA00022723"/>
    </source>
</evidence>
<dbReference type="PROSITE" id="PS01360">
    <property type="entry name" value="ZF_MYND_1"/>
    <property type="match status" value="1"/>
</dbReference>
<reference evidence="6" key="1">
    <citation type="submission" date="2023-03" db="EMBL/GenBank/DDBJ databases">
        <title>Massive genome expansion in bonnet fungi (Mycena s.s.) driven by repeated elements and novel gene families across ecological guilds.</title>
        <authorList>
            <consortium name="Lawrence Berkeley National Laboratory"/>
            <person name="Harder C.B."/>
            <person name="Miyauchi S."/>
            <person name="Viragh M."/>
            <person name="Kuo A."/>
            <person name="Thoen E."/>
            <person name="Andreopoulos B."/>
            <person name="Lu D."/>
            <person name="Skrede I."/>
            <person name="Drula E."/>
            <person name="Henrissat B."/>
            <person name="Morin E."/>
            <person name="Kohler A."/>
            <person name="Barry K."/>
            <person name="LaButti K."/>
            <person name="Morin E."/>
            <person name="Salamov A."/>
            <person name="Lipzen A."/>
            <person name="Mereny Z."/>
            <person name="Hegedus B."/>
            <person name="Baldrian P."/>
            <person name="Stursova M."/>
            <person name="Weitz H."/>
            <person name="Taylor A."/>
            <person name="Grigoriev I.V."/>
            <person name="Nagy L.G."/>
            <person name="Martin F."/>
            <person name="Kauserud H."/>
        </authorList>
    </citation>
    <scope>NUCLEOTIDE SEQUENCE</scope>
    <source>
        <strain evidence="6">CBHHK182m</strain>
    </source>
</reference>
<dbReference type="SUPFAM" id="SSF144232">
    <property type="entry name" value="HIT/MYND zinc finger-like"/>
    <property type="match status" value="1"/>
</dbReference>
<dbReference type="Pfam" id="PF01753">
    <property type="entry name" value="zf-MYND"/>
    <property type="match status" value="1"/>
</dbReference>
<dbReference type="PROSITE" id="PS50865">
    <property type="entry name" value="ZF_MYND_2"/>
    <property type="match status" value="1"/>
</dbReference>
<evidence type="ECO:0000313" key="7">
    <source>
        <dbReference type="Proteomes" id="UP001215598"/>
    </source>
</evidence>
<dbReference type="AlphaFoldDB" id="A0AAD7NNR6"/>
<dbReference type="Gene3D" id="6.10.140.2220">
    <property type="match status" value="1"/>
</dbReference>